<dbReference type="PROSITE" id="PS51257">
    <property type="entry name" value="PROKAR_LIPOPROTEIN"/>
    <property type="match status" value="1"/>
</dbReference>
<organism evidence="2 3">
    <name type="scientific">Reinekea marina</name>
    <dbReference type="NCBI Taxonomy" id="1310421"/>
    <lineage>
        <taxon>Bacteria</taxon>
        <taxon>Pseudomonadati</taxon>
        <taxon>Pseudomonadota</taxon>
        <taxon>Gammaproteobacteria</taxon>
        <taxon>Oceanospirillales</taxon>
        <taxon>Saccharospirillaceae</taxon>
        <taxon>Reinekea</taxon>
    </lineage>
</organism>
<dbReference type="Proteomes" id="UP001595710">
    <property type="component" value="Unassembled WGS sequence"/>
</dbReference>
<evidence type="ECO:0008006" key="4">
    <source>
        <dbReference type="Google" id="ProtNLM"/>
    </source>
</evidence>
<evidence type="ECO:0000313" key="2">
    <source>
        <dbReference type="EMBL" id="MFC3700819.1"/>
    </source>
</evidence>
<feature type="signal peptide" evidence="1">
    <location>
        <begin position="1"/>
        <end position="21"/>
    </location>
</feature>
<accession>A0ABV7WR90</accession>
<evidence type="ECO:0000313" key="3">
    <source>
        <dbReference type="Proteomes" id="UP001595710"/>
    </source>
</evidence>
<feature type="chain" id="PRO_5046202063" description="Lipoprotein" evidence="1">
    <location>
        <begin position="22"/>
        <end position="207"/>
    </location>
</feature>
<protein>
    <recommendedName>
        <fullName evidence="4">Lipoprotein</fullName>
    </recommendedName>
</protein>
<comment type="caution">
    <text evidence="2">The sequence shown here is derived from an EMBL/GenBank/DDBJ whole genome shotgun (WGS) entry which is preliminary data.</text>
</comment>
<proteinExistence type="predicted"/>
<name>A0ABV7WR90_9GAMM</name>
<keyword evidence="1" id="KW-0732">Signal</keyword>
<dbReference type="RefSeq" id="WP_290280470.1">
    <property type="nucleotide sequence ID" value="NZ_JAUFQI010000001.1"/>
</dbReference>
<sequence length="207" mass="23344">MKNLVYLVVSLTFLLTSCATLKPIDKANASGYLLAPTNTKVRLYDNAKADYRFSFRFGVIDKENGKVRYFFVKGNDPKHAVIKSLPAGNYRLYSEQRRYKGGGGDDVELLPDTIYPLYEPFEFTIASGEITVLPWYFGIEKVVTPAYDIDSEAAESQPLSQADLCITIAENHENWVTTWQNNIEGFEDYLKADRVKIGGVSVKDICK</sequence>
<evidence type="ECO:0000256" key="1">
    <source>
        <dbReference type="SAM" id="SignalP"/>
    </source>
</evidence>
<keyword evidence="3" id="KW-1185">Reference proteome</keyword>
<gene>
    <name evidence="2" type="ORF">ACFOND_04130</name>
</gene>
<dbReference type="EMBL" id="JBHRYN010000007">
    <property type="protein sequence ID" value="MFC3700819.1"/>
    <property type="molecule type" value="Genomic_DNA"/>
</dbReference>
<reference evidence="3" key="1">
    <citation type="journal article" date="2019" name="Int. J. Syst. Evol. Microbiol.">
        <title>The Global Catalogue of Microorganisms (GCM) 10K type strain sequencing project: providing services to taxonomists for standard genome sequencing and annotation.</title>
        <authorList>
            <consortium name="The Broad Institute Genomics Platform"/>
            <consortium name="The Broad Institute Genome Sequencing Center for Infectious Disease"/>
            <person name="Wu L."/>
            <person name="Ma J."/>
        </authorList>
    </citation>
    <scope>NUCLEOTIDE SEQUENCE [LARGE SCALE GENOMIC DNA]</scope>
    <source>
        <strain evidence="3">CECT 8288</strain>
    </source>
</reference>